<protein>
    <recommendedName>
        <fullName evidence="6">DNA sliding clamp PCNA</fullName>
    </recommendedName>
</protein>
<keyword evidence="4 7" id="KW-0238">DNA-binding</keyword>
<feature type="domain" description="Ubiquitin fusion degradation protein UFD1 N-terminal subdomain 2" evidence="11">
    <location>
        <begin position="86"/>
        <end position="151"/>
    </location>
</feature>
<dbReference type="FunFam" id="3.10.150.10:FF:000006">
    <property type="entry name" value="Proliferating cell nuclear antigen"/>
    <property type="match status" value="1"/>
</dbReference>
<dbReference type="PRINTS" id="PR00339">
    <property type="entry name" value="PCNACYCLIN"/>
</dbReference>
<dbReference type="PROSITE" id="PS01251">
    <property type="entry name" value="PCNA_1"/>
    <property type="match status" value="1"/>
</dbReference>
<dbReference type="EMBL" id="JAKCXM010000086">
    <property type="protein sequence ID" value="KAJ0403212.1"/>
    <property type="molecule type" value="Genomic_DNA"/>
</dbReference>
<comment type="subcellular location">
    <subcellularLocation>
        <location evidence="1 6">Nucleus</location>
    </subcellularLocation>
</comment>
<comment type="function">
    <text evidence="6">This protein is an auxiliary protein of DNA polymerase delta and is involved in the control of eukaryotic DNA replication by increasing the polymerase's processivity during elongation of the leading strand.</text>
</comment>
<dbReference type="NCBIfam" id="TIGR00590">
    <property type="entry name" value="pcna"/>
    <property type="match status" value="1"/>
</dbReference>
<dbReference type="GO" id="GO:0006275">
    <property type="term" value="P:regulation of DNA replication"/>
    <property type="evidence" value="ECO:0007669"/>
    <property type="project" value="InterPro"/>
</dbReference>
<evidence type="ECO:0000256" key="2">
    <source>
        <dbReference type="ARBA" id="ARBA00010462"/>
    </source>
</evidence>
<reference evidence="12" key="1">
    <citation type="submission" date="2021-12" db="EMBL/GenBank/DDBJ databases">
        <title>Prjna785345.</title>
        <authorList>
            <person name="Rujirawat T."/>
            <person name="Krajaejun T."/>
        </authorList>
    </citation>
    <scope>NUCLEOTIDE SEQUENCE</scope>
    <source>
        <strain evidence="12">Pi057C3</strain>
    </source>
</reference>
<dbReference type="InterPro" id="IPR022659">
    <property type="entry name" value="Pr_cel_nuc_antig_CS"/>
</dbReference>
<evidence type="ECO:0000256" key="5">
    <source>
        <dbReference type="ARBA" id="ARBA00023242"/>
    </source>
</evidence>
<accession>A0AAD5Q811</accession>
<dbReference type="InterPro" id="IPR022649">
    <property type="entry name" value="Pr_cel_nuc_antig_C"/>
</dbReference>
<dbReference type="Proteomes" id="UP001209570">
    <property type="component" value="Unassembled WGS sequence"/>
</dbReference>
<dbReference type="InterPro" id="IPR042299">
    <property type="entry name" value="Ufd1-like_Nn"/>
</dbReference>
<dbReference type="InterPro" id="IPR046938">
    <property type="entry name" value="DNA_clamp_sf"/>
</dbReference>
<keyword evidence="13" id="KW-1185">Reference proteome</keyword>
<dbReference type="FunFam" id="3.10.150.10:FF:000008">
    <property type="entry name" value="Proliferating cell nuclear antigen"/>
    <property type="match status" value="1"/>
</dbReference>
<dbReference type="Pfam" id="PF00705">
    <property type="entry name" value="PCNA_N"/>
    <property type="match status" value="1"/>
</dbReference>
<gene>
    <name evidence="12" type="ORF">P43SY_000020</name>
</gene>
<evidence type="ECO:0000259" key="8">
    <source>
        <dbReference type="Pfam" id="PF00705"/>
    </source>
</evidence>
<dbReference type="SUPFAM" id="SSF55979">
    <property type="entry name" value="DNA clamp"/>
    <property type="match status" value="2"/>
</dbReference>
<sequence length="405" mass="44392">MLLDGDVAADMPSLEFGDKVVLPAIRAFGADDQSPETASPRHQYCSVQEFSAPDGQVFAPYWMMQNLQIDEGQFVVLTLQPDVPRGIYCRLEPEDTTFLDLAAEIGPKLLMESALRRYSVLSVEETILIDHGDQRFYLRVVELKPAAVVSLLGDGRIFKLIVEAMKDLISEGNIDCTKSGIALQSMDGSHVSLVSLLLRAEGFEHYRCDRNISLGIQTASLSKILKCSGNDDALSLSADDNGDALNIMFEAASGDRVSDFSLKLMDIDSEHLGIPGTEYMATVRMPAAEFQRICRDLQTMGDTCTIAVGKEGVKFSVSGDLGAGNITLKNNTAAEKESDRVIITMEEPVELTFALRYLNMFAKATPLSETVTLSMSPGIPIVVEYPIGDIGYMRFYLAPKVEEED</sequence>
<organism evidence="12 13">
    <name type="scientific">Pythium insidiosum</name>
    <name type="common">Pythiosis disease agent</name>
    <dbReference type="NCBI Taxonomy" id="114742"/>
    <lineage>
        <taxon>Eukaryota</taxon>
        <taxon>Sar</taxon>
        <taxon>Stramenopiles</taxon>
        <taxon>Oomycota</taxon>
        <taxon>Peronosporomycetes</taxon>
        <taxon>Pythiales</taxon>
        <taxon>Pythiaceae</taxon>
        <taxon>Pythium</taxon>
    </lineage>
</organism>
<dbReference type="Pfam" id="PF02747">
    <property type="entry name" value="PCNA_C"/>
    <property type="match status" value="1"/>
</dbReference>
<dbReference type="GO" id="GO:0019985">
    <property type="term" value="P:translesion synthesis"/>
    <property type="evidence" value="ECO:0007669"/>
    <property type="project" value="TreeGrafter"/>
</dbReference>
<dbReference type="HAMAP" id="MF_00317">
    <property type="entry name" value="DNApol_clamp_arch"/>
    <property type="match status" value="1"/>
</dbReference>
<evidence type="ECO:0000256" key="3">
    <source>
        <dbReference type="ARBA" id="ARBA00022705"/>
    </source>
</evidence>
<dbReference type="PANTHER" id="PTHR11352:SF0">
    <property type="entry name" value="PROLIFERATING CELL NUCLEAR ANTIGEN"/>
    <property type="match status" value="1"/>
</dbReference>
<dbReference type="InterPro" id="IPR055417">
    <property type="entry name" value="UFD1_N1"/>
</dbReference>
<evidence type="ECO:0000256" key="6">
    <source>
        <dbReference type="RuleBase" id="RU000641"/>
    </source>
</evidence>
<comment type="caution">
    <text evidence="12">The sequence shown here is derived from an EMBL/GenBank/DDBJ whole genome shotgun (WGS) entry which is preliminary data.</text>
</comment>
<dbReference type="InterPro" id="IPR000730">
    <property type="entry name" value="Pr_cel_nuc_antig"/>
</dbReference>
<evidence type="ECO:0000313" key="13">
    <source>
        <dbReference type="Proteomes" id="UP001209570"/>
    </source>
</evidence>
<dbReference type="InterPro" id="IPR022648">
    <property type="entry name" value="Pr_cel_nuc_antig_N"/>
</dbReference>
<evidence type="ECO:0000256" key="4">
    <source>
        <dbReference type="ARBA" id="ARBA00023125"/>
    </source>
</evidence>
<evidence type="ECO:0000256" key="7">
    <source>
        <dbReference type="RuleBase" id="RU003671"/>
    </source>
</evidence>
<name>A0AAD5Q811_PYTIN</name>
<dbReference type="GO" id="GO:0006298">
    <property type="term" value="P:mismatch repair"/>
    <property type="evidence" value="ECO:0007669"/>
    <property type="project" value="TreeGrafter"/>
</dbReference>
<dbReference type="Gene3D" id="3.10.330.10">
    <property type="match status" value="1"/>
</dbReference>
<evidence type="ECO:0000313" key="12">
    <source>
        <dbReference type="EMBL" id="KAJ0403212.1"/>
    </source>
</evidence>
<dbReference type="AlphaFoldDB" id="A0AAD5Q811"/>
<dbReference type="Pfam" id="PF03152">
    <property type="entry name" value="UFD1_N1"/>
    <property type="match status" value="1"/>
</dbReference>
<dbReference type="GO" id="GO:0003677">
    <property type="term" value="F:DNA binding"/>
    <property type="evidence" value="ECO:0007669"/>
    <property type="project" value="UniProtKB-KW"/>
</dbReference>
<feature type="domain" description="Proliferating cell nuclear antigen PCNA N-terminal" evidence="8">
    <location>
        <begin position="152"/>
        <end position="270"/>
    </location>
</feature>
<dbReference type="CDD" id="cd00577">
    <property type="entry name" value="PCNA"/>
    <property type="match status" value="1"/>
</dbReference>
<feature type="domain" description="Ubiquitin fusion degradation protein UFD1 N-terminal subdomain 1" evidence="10">
    <location>
        <begin position="39"/>
        <end position="77"/>
    </location>
</feature>
<proteinExistence type="inferred from homology"/>
<dbReference type="GO" id="GO:0030337">
    <property type="term" value="F:DNA polymerase processivity factor activity"/>
    <property type="evidence" value="ECO:0007669"/>
    <property type="project" value="InterPro"/>
</dbReference>
<dbReference type="GO" id="GO:0006272">
    <property type="term" value="P:leading strand elongation"/>
    <property type="evidence" value="ECO:0007669"/>
    <property type="project" value="TreeGrafter"/>
</dbReference>
<evidence type="ECO:0000259" key="10">
    <source>
        <dbReference type="Pfam" id="PF03152"/>
    </source>
</evidence>
<dbReference type="GO" id="GO:0043626">
    <property type="term" value="C:PCNA complex"/>
    <property type="evidence" value="ECO:0007669"/>
    <property type="project" value="TreeGrafter"/>
</dbReference>
<feature type="domain" description="Proliferating cell nuclear antigen PCNA C-terminal" evidence="9">
    <location>
        <begin position="273"/>
        <end position="400"/>
    </location>
</feature>
<evidence type="ECO:0000259" key="9">
    <source>
        <dbReference type="Pfam" id="PF02747"/>
    </source>
</evidence>
<dbReference type="InterPro" id="IPR055418">
    <property type="entry name" value="UFD1_N2"/>
</dbReference>
<evidence type="ECO:0000259" key="11">
    <source>
        <dbReference type="Pfam" id="PF24842"/>
    </source>
</evidence>
<comment type="similarity">
    <text evidence="2 7">Belongs to the PCNA family.</text>
</comment>
<dbReference type="Gene3D" id="2.40.40.50">
    <property type="entry name" value="Ubiquitin fusion degradation protein UFD1, N-terminal domain"/>
    <property type="match status" value="1"/>
</dbReference>
<keyword evidence="5 6" id="KW-0539">Nucleus</keyword>
<dbReference type="PANTHER" id="PTHR11352">
    <property type="entry name" value="PROLIFERATING CELL NUCLEAR ANTIGEN"/>
    <property type="match status" value="1"/>
</dbReference>
<keyword evidence="3 7" id="KW-0235">DNA replication</keyword>
<evidence type="ECO:0000256" key="1">
    <source>
        <dbReference type="ARBA" id="ARBA00004123"/>
    </source>
</evidence>
<dbReference type="Pfam" id="PF24842">
    <property type="entry name" value="UFD1_N2"/>
    <property type="match status" value="1"/>
</dbReference>
<dbReference type="Gene3D" id="3.10.150.10">
    <property type="entry name" value="DNA Polymerase III, subunit A, domain 2"/>
    <property type="match status" value="2"/>
</dbReference>